<dbReference type="Pfam" id="PF00392">
    <property type="entry name" value="GntR"/>
    <property type="match status" value="1"/>
</dbReference>
<dbReference type="GO" id="GO:0003700">
    <property type="term" value="F:DNA-binding transcription factor activity"/>
    <property type="evidence" value="ECO:0007669"/>
    <property type="project" value="InterPro"/>
</dbReference>
<dbReference type="PROSITE" id="PS50949">
    <property type="entry name" value="HTH_GNTR"/>
    <property type="match status" value="1"/>
</dbReference>
<evidence type="ECO:0000256" key="1">
    <source>
        <dbReference type="ARBA" id="ARBA00023015"/>
    </source>
</evidence>
<dbReference type="InterPro" id="IPR000524">
    <property type="entry name" value="Tscrpt_reg_HTH_GntR"/>
</dbReference>
<dbReference type="PANTHER" id="PTHR38445">
    <property type="entry name" value="HTH-TYPE TRANSCRIPTIONAL REPRESSOR YTRA"/>
    <property type="match status" value="1"/>
</dbReference>
<dbReference type="Proteomes" id="UP000886069">
    <property type="component" value="Unassembled WGS sequence"/>
</dbReference>
<evidence type="ECO:0000313" key="5">
    <source>
        <dbReference type="EMBL" id="HER43642.1"/>
    </source>
</evidence>
<evidence type="ECO:0000256" key="3">
    <source>
        <dbReference type="ARBA" id="ARBA00023163"/>
    </source>
</evidence>
<dbReference type="SMART" id="SM00345">
    <property type="entry name" value="HTH_GNTR"/>
    <property type="match status" value="1"/>
</dbReference>
<keyword evidence="1" id="KW-0805">Transcription regulation</keyword>
<dbReference type="AlphaFoldDB" id="A0A7V2AUV9"/>
<organism evidence="5">
    <name type="scientific">Eiseniibacteriota bacterium</name>
    <dbReference type="NCBI Taxonomy" id="2212470"/>
    <lineage>
        <taxon>Bacteria</taxon>
        <taxon>Candidatus Eiseniibacteriota</taxon>
    </lineage>
</organism>
<sequence length="146" mass="16323">MRAYQVYCVYTICTVERDGALFIVISNSDPAPMHRQVTDQVKDAIARGTLKAGEKLPSIREMSRELRLSPITIKRSYRDLEQEGYIVTRAGLGSFVADVDFVRLKDEKRDEIAGELGRIIRMAAGYGISPAEVGKLLEKITEEDNG</sequence>
<dbReference type="PANTHER" id="PTHR38445:SF7">
    <property type="entry name" value="GNTR-FAMILY TRANSCRIPTIONAL REGULATOR"/>
    <property type="match status" value="1"/>
</dbReference>
<name>A0A7V2AUV9_UNCEI</name>
<accession>A0A7V2AUV9</accession>
<proteinExistence type="predicted"/>
<dbReference type="InterPro" id="IPR036390">
    <property type="entry name" value="WH_DNA-bd_sf"/>
</dbReference>
<dbReference type="CDD" id="cd07377">
    <property type="entry name" value="WHTH_GntR"/>
    <property type="match status" value="1"/>
</dbReference>
<dbReference type="Gene3D" id="1.10.10.10">
    <property type="entry name" value="Winged helix-like DNA-binding domain superfamily/Winged helix DNA-binding domain"/>
    <property type="match status" value="1"/>
</dbReference>
<protein>
    <submittedName>
        <fullName evidence="5">GntR family transcriptional regulator</fullName>
    </submittedName>
</protein>
<dbReference type="GO" id="GO:0003677">
    <property type="term" value="F:DNA binding"/>
    <property type="evidence" value="ECO:0007669"/>
    <property type="project" value="UniProtKB-KW"/>
</dbReference>
<feature type="domain" description="HTH gntR-type" evidence="4">
    <location>
        <begin position="31"/>
        <end position="99"/>
    </location>
</feature>
<dbReference type="EMBL" id="DSEC01000296">
    <property type="protein sequence ID" value="HER43642.1"/>
    <property type="molecule type" value="Genomic_DNA"/>
</dbReference>
<dbReference type="SUPFAM" id="SSF46785">
    <property type="entry name" value="Winged helix' DNA-binding domain"/>
    <property type="match status" value="1"/>
</dbReference>
<keyword evidence="2" id="KW-0238">DNA-binding</keyword>
<keyword evidence="3" id="KW-0804">Transcription</keyword>
<evidence type="ECO:0000259" key="4">
    <source>
        <dbReference type="PROSITE" id="PS50949"/>
    </source>
</evidence>
<gene>
    <name evidence="5" type="ORF">ENO08_04195</name>
</gene>
<evidence type="ECO:0000256" key="2">
    <source>
        <dbReference type="ARBA" id="ARBA00023125"/>
    </source>
</evidence>
<reference evidence="5" key="1">
    <citation type="journal article" date="2020" name="mSystems">
        <title>Genome- and Community-Level Interaction Insights into Carbon Utilization and Element Cycling Functions of Hydrothermarchaeota in Hydrothermal Sediment.</title>
        <authorList>
            <person name="Zhou Z."/>
            <person name="Liu Y."/>
            <person name="Xu W."/>
            <person name="Pan J."/>
            <person name="Luo Z.H."/>
            <person name="Li M."/>
        </authorList>
    </citation>
    <scope>NUCLEOTIDE SEQUENCE [LARGE SCALE GENOMIC DNA]</scope>
    <source>
        <strain evidence="5">SpSt-1233</strain>
    </source>
</reference>
<comment type="caution">
    <text evidence="5">The sequence shown here is derived from an EMBL/GenBank/DDBJ whole genome shotgun (WGS) entry which is preliminary data.</text>
</comment>
<dbReference type="InterPro" id="IPR036388">
    <property type="entry name" value="WH-like_DNA-bd_sf"/>
</dbReference>